<evidence type="ECO:0000313" key="7">
    <source>
        <dbReference type="RefSeq" id="XP_033792683.1"/>
    </source>
</evidence>
<dbReference type="PANTHER" id="PTHR15319">
    <property type="entry name" value="TATA BOX-BINDING PROTEIN ASSOCIATED FACTOR RNA POLYMERASE I SUBUNIT C"/>
    <property type="match status" value="1"/>
</dbReference>
<evidence type="ECO:0000259" key="4">
    <source>
        <dbReference type="Pfam" id="PF20642"/>
    </source>
</evidence>
<accession>A0A6P8R213</accession>
<gene>
    <name evidence="7 8 9 10 11" type="primary">TAF1C</name>
</gene>
<feature type="compositionally biased region" description="Polar residues" evidence="2">
    <location>
        <begin position="782"/>
        <end position="791"/>
    </location>
</feature>
<dbReference type="Pfam" id="PF20642">
    <property type="entry name" value="TAF1C_HB"/>
    <property type="match status" value="2"/>
</dbReference>
<dbReference type="Proteomes" id="UP000515159">
    <property type="component" value="Chromosome 1"/>
</dbReference>
<dbReference type="InterPro" id="IPR049090">
    <property type="entry name" value="TAF1C_HB"/>
</dbReference>
<dbReference type="GO" id="GO:0001164">
    <property type="term" value="F:RNA polymerase I core promoter sequence-specific DNA binding"/>
    <property type="evidence" value="ECO:0007669"/>
    <property type="project" value="TreeGrafter"/>
</dbReference>
<dbReference type="RefSeq" id="XP_033792683.1">
    <property type="nucleotide sequence ID" value="XM_033936792.1"/>
</dbReference>
<feature type="compositionally biased region" description="Polar residues" evidence="2">
    <location>
        <begin position="998"/>
        <end position="1008"/>
    </location>
</feature>
<dbReference type="RefSeq" id="XP_033792701.1">
    <property type="nucleotide sequence ID" value="XM_033936810.1"/>
</dbReference>
<dbReference type="SUPFAM" id="SSF50978">
    <property type="entry name" value="WD40 repeat-like"/>
    <property type="match status" value="1"/>
</dbReference>
<evidence type="ECO:0000313" key="11">
    <source>
        <dbReference type="RefSeq" id="XP_033792721.1"/>
    </source>
</evidence>
<feature type="domain" description="TAF1C helical bundle" evidence="4">
    <location>
        <begin position="1111"/>
        <end position="1261"/>
    </location>
</feature>
<dbReference type="KEGG" id="gsh:117356897"/>
<feature type="compositionally biased region" description="Polar residues" evidence="2">
    <location>
        <begin position="855"/>
        <end position="869"/>
    </location>
</feature>
<feature type="domain" description="TAF1C helical bundle" evidence="4">
    <location>
        <begin position="542"/>
        <end position="610"/>
    </location>
</feature>
<evidence type="ECO:0000313" key="8">
    <source>
        <dbReference type="RefSeq" id="XP_033792692.1"/>
    </source>
</evidence>
<dbReference type="GO" id="GO:0001650">
    <property type="term" value="C:fibrillar center"/>
    <property type="evidence" value="ECO:0007669"/>
    <property type="project" value="TreeGrafter"/>
</dbReference>
<feature type="compositionally biased region" description="Acidic residues" evidence="2">
    <location>
        <begin position="795"/>
        <end position="808"/>
    </location>
</feature>
<dbReference type="Pfam" id="PF20643">
    <property type="entry name" value="TAF1C_C"/>
    <property type="match status" value="1"/>
</dbReference>
<feature type="compositionally biased region" description="Polar residues" evidence="2">
    <location>
        <begin position="917"/>
        <end position="927"/>
    </location>
</feature>
<feature type="compositionally biased region" description="Basic and acidic residues" evidence="2">
    <location>
        <begin position="897"/>
        <end position="913"/>
    </location>
</feature>
<dbReference type="PANTHER" id="PTHR15319:SF1">
    <property type="entry name" value="TATA BOX-BINDING PROTEIN-ASSOCIATED FACTOR RNA POLYMERASE I SUBUNIT C"/>
    <property type="match status" value="1"/>
</dbReference>
<sequence>MQFPESLFPGFYKVGPSARDPSCGPLVSGWGEYRNVRLGESSGDSKAGFTCQPLYKKDGNGWEPTQAVACPILPLNAGGNIPRVTPQDLMYKEHIQHHYRRTRKSQVILDFAKQLANFFLDYEDAAFSSLAKLVEENYYLGDKYVSRKAVNLMLKATELLKCAPHAKNRECPLAYTNRRLRLFSYLSRDWLYEVPVVLLAQRIHEEIKEQWNCLQFNEAATGGALVWLPSLKPAQSGRGCLVYPAGQAMNCLTFQDFKLKFPEEQVPVPQLKGKPAEFQLNGRIQQIAAHCVDGEAFVGVRSDYHCAVWKVSARSHPTPLQVVKTRNVATCINVSPHLPGELTVCTESGSVYIWNLETGLRRVRQEEDNMFFQDYSMWRWSDFTHHPRVVTFADRTGVELADLRLPGSHGLTLMKMGAEYDCQRGERVIFPKYLSDVHPCHHLITTQFSLYVVDERFPSVPMLKWDHMLKSPPLFSHVTAGEGNDRSVKVLLGTQSSQEILMLQYTGGSKSPCQLLGPARKLSCISDFLQYLPLHLPDQEEMLRERLASPGAGLTAVYKNQGVESSLVFQLSESGDLFFQPLALQRGQLEEPEIGVTQSCHSLPQTSKDQQRRKSRAQDLGSEQRYLSSKRLQGAGAILQPVDDNEQQISLSDLEFCENDSVCATSEHRSVFGAREGSSDDERVSLSHLEVAVNDSDDTTSEQQSVYETREQSSDNEQDSHDSDDATSEQQSVSGTREQSVDDEQDSNDSDDATSEQQSVSGTREQSVDDERDSNDSDDATSEQQSVSGTKEQSSDDEQDSYDLDDATSEQQSVSETREQSVDDERDSNDSDDAISEQESVSGTREQSVDDEWDSNGSDNATSEQQSVYETREQSNDDERDHHDSDDATSEQQNLYETREQSSDNERDYHDLDDATSEQQSVSGTREQSSDDEWDSHDLDDATSEQQSVSGTREQSVDDERDSHDLDDATSEQQSVSGTREQSVDNEWDSHDLDDATSEQQSVSGTREQSVDDERDSHDLDDATSEQQSVSGTREQSVDNERDSHDLDDATSEQQSVFEAREQSSDDEQVSLSHLEVAVNDSNDATSEQQSVLGAVEGSTAVEQCHVESEEIGQSKKHASLSPAIISCCRRWIKAFLQDQKRLQCKSAQRARVRPTFCCRRLFKVSELQEQVQNKLMYAELRQHFRACMNQQRIMGQEDTGPLEFVSLADPVDPLAWTDELSQRLTASWEGQWRNWWEEKLGLNKSQKIQALREKRRRQKLAKGRRSLSESFTSSASCKSDLLGTSDYSLLSVDSQGLAESPSNLGSCSLTITSRDSSQLVSILKCPGKNADSSQTESVPAHREYLELVDQHVAPQAGERKGTNLVKSVQSDISLGSWGQLENRLVTGSQQRHIKRSQPLLSSQSLQSRGIPRERRKIVQDYFSTLPDSEEHAVHFLGAKRQGSTPATPASQDRQAESQPQRKRARMGF</sequence>
<feature type="compositionally biased region" description="Polar residues" evidence="2">
    <location>
        <begin position="971"/>
        <end position="981"/>
    </location>
</feature>
<dbReference type="CTD" id="9013"/>
<dbReference type="InterPro" id="IPR049087">
    <property type="entry name" value="TAF1C_beta-prop"/>
</dbReference>
<dbReference type="Pfam" id="PF20641">
    <property type="entry name" value="TAF1C_beta-prop"/>
    <property type="match status" value="1"/>
</dbReference>
<proteinExistence type="predicted"/>
<feature type="compositionally biased region" description="Acidic residues" evidence="2">
    <location>
        <begin position="824"/>
        <end position="836"/>
    </location>
</feature>
<feature type="region of interest" description="Disordered" evidence="2">
    <location>
        <begin position="1437"/>
        <end position="1469"/>
    </location>
</feature>
<dbReference type="GeneID" id="117356897"/>
<evidence type="ECO:0000256" key="2">
    <source>
        <dbReference type="SAM" id="MobiDB-lite"/>
    </source>
</evidence>
<feature type="domain" description="TAF1C beta-propeller" evidence="3">
    <location>
        <begin position="298"/>
        <end position="435"/>
    </location>
</feature>
<feature type="compositionally biased region" description="Polar residues" evidence="2">
    <location>
        <begin position="837"/>
        <end position="846"/>
    </location>
</feature>
<evidence type="ECO:0000313" key="6">
    <source>
        <dbReference type="Proteomes" id="UP000515159"/>
    </source>
</evidence>
<reference evidence="7 8" key="1">
    <citation type="submission" date="2025-04" db="UniProtKB">
        <authorList>
            <consortium name="RefSeq"/>
        </authorList>
    </citation>
    <scope>IDENTIFICATION</scope>
</reference>
<feature type="compositionally biased region" description="Polar residues" evidence="2">
    <location>
        <begin position="1025"/>
        <end position="1035"/>
    </location>
</feature>
<evidence type="ECO:0000313" key="10">
    <source>
        <dbReference type="RefSeq" id="XP_033792711.1"/>
    </source>
</evidence>
<evidence type="ECO:0000259" key="5">
    <source>
        <dbReference type="Pfam" id="PF20643"/>
    </source>
</evidence>
<feature type="compositionally biased region" description="Basic and acidic residues" evidence="2">
    <location>
        <begin position="708"/>
        <end position="724"/>
    </location>
</feature>
<organism evidence="6 10">
    <name type="scientific">Geotrypetes seraphini</name>
    <name type="common">Gaboon caecilian</name>
    <name type="synonym">Caecilia seraphini</name>
    <dbReference type="NCBI Taxonomy" id="260995"/>
    <lineage>
        <taxon>Eukaryota</taxon>
        <taxon>Metazoa</taxon>
        <taxon>Chordata</taxon>
        <taxon>Craniata</taxon>
        <taxon>Vertebrata</taxon>
        <taxon>Euteleostomi</taxon>
        <taxon>Amphibia</taxon>
        <taxon>Gymnophiona</taxon>
        <taxon>Geotrypetes</taxon>
    </lineage>
</organism>
<keyword evidence="1" id="KW-0677">Repeat</keyword>
<feature type="domain" description="TAF1C C-terminal" evidence="5">
    <location>
        <begin position="1402"/>
        <end position="1469"/>
    </location>
</feature>
<feature type="compositionally biased region" description="Polar residues" evidence="2">
    <location>
        <begin position="728"/>
        <end position="737"/>
    </location>
</feature>
<dbReference type="RefSeq" id="XP_033792711.1">
    <property type="nucleotide sequence ID" value="XM_033936820.1"/>
</dbReference>
<feature type="compositionally biased region" description="Basic and acidic residues" evidence="2">
    <location>
        <begin position="1036"/>
        <end position="1048"/>
    </location>
</feature>
<feature type="compositionally biased region" description="Acidic residues" evidence="2">
    <location>
        <begin position="768"/>
        <end position="781"/>
    </location>
</feature>
<dbReference type="InterPro" id="IPR049089">
    <property type="entry name" value="TAF1C_C"/>
</dbReference>
<feature type="compositionally biased region" description="Acidic residues" evidence="2">
    <location>
        <begin position="741"/>
        <end position="754"/>
    </location>
</feature>
<feature type="compositionally biased region" description="Basic and acidic residues" evidence="2">
    <location>
        <begin position="870"/>
        <end position="886"/>
    </location>
</feature>
<feature type="compositionally biased region" description="Polar residues" evidence="2">
    <location>
        <begin position="755"/>
        <end position="765"/>
    </location>
</feature>
<feature type="compositionally biased region" description="Polar residues" evidence="2">
    <location>
        <begin position="596"/>
        <end position="608"/>
    </location>
</feature>
<evidence type="ECO:0000256" key="1">
    <source>
        <dbReference type="ARBA" id="ARBA00022737"/>
    </source>
</evidence>
<dbReference type="InterPro" id="IPR036322">
    <property type="entry name" value="WD40_repeat_dom_sf"/>
</dbReference>
<dbReference type="InterPro" id="IPR038801">
    <property type="entry name" value="TAF1C"/>
</dbReference>
<evidence type="ECO:0000313" key="9">
    <source>
        <dbReference type="RefSeq" id="XP_033792701.1"/>
    </source>
</evidence>
<feature type="compositionally biased region" description="Low complexity" evidence="2">
    <location>
        <begin position="1397"/>
        <end position="1408"/>
    </location>
</feature>
<feature type="compositionally biased region" description="Polar residues" evidence="2">
    <location>
        <begin position="1442"/>
        <end position="1459"/>
    </location>
</feature>
<dbReference type="OrthoDB" id="2382881at2759"/>
<name>A0A6P8R213_GEOSA</name>
<evidence type="ECO:0000259" key="3">
    <source>
        <dbReference type="Pfam" id="PF20641"/>
    </source>
</evidence>
<protein>
    <submittedName>
        <fullName evidence="7 8">TATA box-binding protein-associated factor RNA polymerase I subunit C isoform X1</fullName>
    </submittedName>
</protein>
<feature type="compositionally biased region" description="Polar residues" evidence="2">
    <location>
        <begin position="944"/>
        <end position="954"/>
    </location>
</feature>
<keyword evidence="6" id="KW-1185">Reference proteome</keyword>
<feature type="region of interest" description="Disordered" evidence="2">
    <location>
        <begin position="1393"/>
        <end position="1413"/>
    </location>
</feature>
<feature type="compositionally biased region" description="Basic and acidic residues" evidence="2">
    <location>
        <begin position="1009"/>
        <end position="1021"/>
    </location>
</feature>
<dbReference type="RefSeq" id="XP_033792721.1">
    <property type="nucleotide sequence ID" value="XM_033936830.1"/>
</dbReference>
<feature type="compositionally biased region" description="Basic and acidic residues" evidence="2">
    <location>
        <begin position="955"/>
        <end position="967"/>
    </location>
</feature>
<feature type="region of interest" description="Disordered" evidence="2">
    <location>
        <begin position="690"/>
        <end position="1071"/>
    </location>
</feature>
<dbReference type="RefSeq" id="XP_033792692.1">
    <property type="nucleotide sequence ID" value="XM_033936801.1"/>
</dbReference>
<feature type="region of interest" description="Disordered" evidence="2">
    <location>
        <begin position="595"/>
        <end position="626"/>
    </location>
</feature>